<comment type="function">
    <text evidence="16">Catalyzes the phosphorylation of pantothenate (Pan), the first step in CoA biosynthesis.</text>
</comment>
<dbReference type="PANTHER" id="PTHR34265:SF1">
    <property type="entry name" value="TYPE III PANTOTHENATE KINASE"/>
    <property type="match status" value="1"/>
</dbReference>
<organism evidence="17 18">
    <name type="scientific">Roseburia yibonii</name>
    <dbReference type="NCBI Taxonomy" id="2763063"/>
    <lineage>
        <taxon>Bacteria</taxon>
        <taxon>Bacillati</taxon>
        <taxon>Bacillota</taxon>
        <taxon>Clostridia</taxon>
        <taxon>Lachnospirales</taxon>
        <taxon>Lachnospiraceae</taxon>
        <taxon>Roseburia</taxon>
    </lineage>
</organism>
<feature type="binding site" evidence="16">
    <location>
        <position position="184"/>
    </location>
    <ligand>
        <name>substrate</name>
    </ligand>
</feature>
<evidence type="ECO:0000313" key="17">
    <source>
        <dbReference type="EMBL" id="MBC5753946.1"/>
    </source>
</evidence>
<evidence type="ECO:0000256" key="1">
    <source>
        <dbReference type="ARBA" id="ARBA00001206"/>
    </source>
</evidence>
<comment type="similarity">
    <text evidence="14 16">Belongs to the type III pantothenate kinase family.</text>
</comment>
<evidence type="ECO:0000256" key="7">
    <source>
        <dbReference type="ARBA" id="ARBA00022490"/>
    </source>
</evidence>
<evidence type="ECO:0000313" key="18">
    <source>
        <dbReference type="Proteomes" id="UP000621540"/>
    </source>
</evidence>
<evidence type="ECO:0000256" key="11">
    <source>
        <dbReference type="ARBA" id="ARBA00022840"/>
    </source>
</evidence>
<dbReference type="Proteomes" id="UP000621540">
    <property type="component" value="Unassembled WGS sequence"/>
</dbReference>
<evidence type="ECO:0000256" key="10">
    <source>
        <dbReference type="ARBA" id="ARBA00022777"/>
    </source>
</evidence>
<evidence type="ECO:0000256" key="3">
    <source>
        <dbReference type="ARBA" id="ARBA00004496"/>
    </source>
</evidence>
<feature type="active site" description="Proton acceptor" evidence="16">
    <location>
        <position position="109"/>
    </location>
</feature>
<keyword evidence="7 16" id="KW-0963">Cytoplasm</keyword>
<evidence type="ECO:0000256" key="13">
    <source>
        <dbReference type="ARBA" id="ARBA00022993"/>
    </source>
</evidence>
<evidence type="ECO:0000256" key="14">
    <source>
        <dbReference type="ARBA" id="ARBA00038036"/>
    </source>
</evidence>
<dbReference type="RefSeq" id="WP_186982163.1">
    <property type="nucleotide sequence ID" value="NZ_JACOQH010000004.1"/>
</dbReference>
<reference evidence="17 18" key="1">
    <citation type="submission" date="2020-08" db="EMBL/GenBank/DDBJ databases">
        <title>Genome public.</title>
        <authorList>
            <person name="Liu C."/>
            <person name="Sun Q."/>
        </authorList>
    </citation>
    <scope>NUCLEOTIDE SEQUENCE [LARGE SCALE GENOMIC DNA]</scope>
    <source>
        <strain evidence="17 18">BX0805</strain>
    </source>
</reference>
<feature type="binding site" evidence="16">
    <location>
        <position position="132"/>
    </location>
    <ligand>
        <name>ATP</name>
        <dbReference type="ChEBI" id="CHEBI:30616"/>
    </ligand>
</feature>
<dbReference type="InterPro" id="IPR043129">
    <property type="entry name" value="ATPase_NBD"/>
</dbReference>
<keyword evidence="10 16" id="KW-0418">Kinase</keyword>
<dbReference type="Pfam" id="PF03309">
    <property type="entry name" value="Pan_kinase"/>
    <property type="match status" value="1"/>
</dbReference>
<protein>
    <recommendedName>
        <fullName evidence="15 16">Type III pantothenate kinase</fullName>
        <ecNumber evidence="6 16">2.7.1.33</ecNumber>
    </recommendedName>
    <alternativeName>
        <fullName evidence="16">PanK-III</fullName>
    </alternativeName>
    <alternativeName>
        <fullName evidence="16">Pantothenic acid kinase</fullName>
    </alternativeName>
</protein>
<comment type="subcellular location">
    <subcellularLocation>
        <location evidence="3 16">Cytoplasm</location>
    </subcellularLocation>
</comment>
<keyword evidence="13 16" id="KW-0173">Coenzyme A biosynthesis</keyword>
<dbReference type="SUPFAM" id="SSF53067">
    <property type="entry name" value="Actin-like ATPase domain"/>
    <property type="match status" value="2"/>
</dbReference>
<dbReference type="NCBIfam" id="NF009855">
    <property type="entry name" value="PRK13321.1"/>
    <property type="match status" value="1"/>
</dbReference>
<feature type="binding site" evidence="16">
    <location>
        <position position="129"/>
    </location>
    <ligand>
        <name>K(+)</name>
        <dbReference type="ChEBI" id="CHEBI:29103"/>
    </ligand>
</feature>
<dbReference type="GO" id="GO:0016301">
    <property type="term" value="F:kinase activity"/>
    <property type="evidence" value="ECO:0007669"/>
    <property type="project" value="UniProtKB-KW"/>
</dbReference>
<dbReference type="CDD" id="cd24015">
    <property type="entry name" value="ASKHA_NBD_PanK-III"/>
    <property type="match status" value="1"/>
</dbReference>
<proteinExistence type="inferred from homology"/>
<evidence type="ECO:0000256" key="8">
    <source>
        <dbReference type="ARBA" id="ARBA00022679"/>
    </source>
</evidence>
<evidence type="ECO:0000256" key="2">
    <source>
        <dbReference type="ARBA" id="ARBA00001958"/>
    </source>
</evidence>
<evidence type="ECO:0000256" key="15">
    <source>
        <dbReference type="ARBA" id="ARBA00040883"/>
    </source>
</evidence>
<keyword evidence="11 16" id="KW-0067">ATP-binding</keyword>
<evidence type="ECO:0000256" key="9">
    <source>
        <dbReference type="ARBA" id="ARBA00022741"/>
    </source>
</evidence>
<gene>
    <name evidence="16" type="primary">coaX</name>
    <name evidence="17" type="ORF">H8Z76_07875</name>
</gene>
<keyword evidence="9 16" id="KW-0547">Nucleotide-binding</keyword>
<keyword evidence="18" id="KW-1185">Reference proteome</keyword>
<comment type="cofactor">
    <cofactor evidence="2">
        <name>K(+)</name>
        <dbReference type="ChEBI" id="CHEBI:29103"/>
    </cofactor>
</comment>
<evidence type="ECO:0000256" key="5">
    <source>
        <dbReference type="ARBA" id="ARBA00011738"/>
    </source>
</evidence>
<evidence type="ECO:0000256" key="16">
    <source>
        <dbReference type="HAMAP-Rule" id="MF_01274"/>
    </source>
</evidence>
<dbReference type="PANTHER" id="PTHR34265">
    <property type="entry name" value="TYPE III PANTOTHENATE KINASE"/>
    <property type="match status" value="1"/>
</dbReference>
<comment type="catalytic activity">
    <reaction evidence="1 16">
        <text>(R)-pantothenate + ATP = (R)-4'-phosphopantothenate + ADP + H(+)</text>
        <dbReference type="Rhea" id="RHEA:16373"/>
        <dbReference type="ChEBI" id="CHEBI:10986"/>
        <dbReference type="ChEBI" id="CHEBI:15378"/>
        <dbReference type="ChEBI" id="CHEBI:29032"/>
        <dbReference type="ChEBI" id="CHEBI:30616"/>
        <dbReference type="ChEBI" id="CHEBI:456216"/>
        <dbReference type="EC" id="2.7.1.33"/>
    </reaction>
</comment>
<dbReference type="InterPro" id="IPR004619">
    <property type="entry name" value="Type_III_PanK"/>
</dbReference>
<dbReference type="Gene3D" id="3.30.420.40">
    <property type="match status" value="2"/>
</dbReference>
<feature type="binding site" evidence="16">
    <location>
        <begin position="107"/>
        <end position="110"/>
    </location>
    <ligand>
        <name>substrate</name>
    </ligand>
</feature>
<dbReference type="NCBIfam" id="TIGR00671">
    <property type="entry name" value="baf"/>
    <property type="match status" value="1"/>
</dbReference>
<keyword evidence="16" id="KW-0479">Metal-binding</keyword>
<accession>A0ABR7IAI3</accession>
<name>A0ABR7IAI3_9FIRM</name>
<evidence type="ECO:0000256" key="4">
    <source>
        <dbReference type="ARBA" id="ARBA00005225"/>
    </source>
</evidence>
<feature type="binding site" evidence="16">
    <location>
        <begin position="6"/>
        <end position="13"/>
    </location>
    <ligand>
        <name>ATP</name>
        <dbReference type="ChEBI" id="CHEBI:30616"/>
    </ligand>
</feature>
<comment type="cofactor">
    <cofactor evidence="16">
        <name>NH4(+)</name>
        <dbReference type="ChEBI" id="CHEBI:28938"/>
    </cofactor>
    <cofactor evidence="16">
        <name>K(+)</name>
        <dbReference type="ChEBI" id="CHEBI:29103"/>
    </cofactor>
    <text evidence="16">A monovalent cation. Ammonium or potassium.</text>
</comment>
<sequence length="268" mass="28652">MILAVDIGNTNIVIGCIDDQKTYFVEQAATDIAKTDLEYAVEFKTVLELYGIDMKEIQGAIISSVVPPLVNVIKRAVAKIVHVKQLVVGPGVKTGLNICMDNPGQVGSDLVVHAVAGIRDYGAPLIVIDLGTATTISVIDEKKNYIGGMIFPGVKVSLESLVKQTSQLPRISLEAPKRTIGKNTIECMKSGIVYGQASCLDGMIDRVVEEIGVLPTIVATGDSAGVIVPHCKHTVLVDDELALKGLKIIYDKNNVEENTHRQKGGCSC</sequence>
<comment type="subunit">
    <text evidence="5 16">Homodimer.</text>
</comment>
<keyword evidence="12 16" id="KW-0630">Potassium</keyword>
<comment type="caution">
    <text evidence="16">Lacks conserved residue(s) required for the propagation of feature annotation.</text>
</comment>
<dbReference type="EMBL" id="JACOQH010000004">
    <property type="protein sequence ID" value="MBC5753946.1"/>
    <property type="molecule type" value="Genomic_DNA"/>
</dbReference>
<comment type="pathway">
    <text evidence="4 16">Cofactor biosynthesis; coenzyme A biosynthesis; CoA from (R)-pantothenate: step 1/5.</text>
</comment>
<evidence type="ECO:0000256" key="12">
    <source>
        <dbReference type="ARBA" id="ARBA00022958"/>
    </source>
</evidence>
<keyword evidence="8 16" id="KW-0808">Transferase</keyword>
<evidence type="ECO:0000256" key="6">
    <source>
        <dbReference type="ARBA" id="ARBA00012102"/>
    </source>
</evidence>
<comment type="caution">
    <text evidence="17">The sequence shown here is derived from an EMBL/GenBank/DDBJ whole genome shotgun (WGS) entry which is preliminary data.</text>
</comment>
<dbReference type="HAMAP" id="MF_01274">
    <property type="entry name" value="Pantothen_kinase_3"/>
    <property type="match status" value="1"/>
</dbReference>
<dbReference type="EC" id="2.7.1.33" evidence="6 16"/>